<keyword evidence="6" id="KW-1185">Reference proteome</keyword>
<sequence length="1395" mass="150859">MTKHYELGSWRLLLVFLSLVFLSFSAKADEPGSCEWAGNSSNLKCENKTTYRSCQSSLFGIVVECPNPEPIYCVRDPVLDFDSDTYNCVFADDRTDTDGDGIIDELDNCPLTANTDQLDSDGDGIGDVCDNCPSTANTDQLDSDADGIGDVCDNCPSTANTDQLDSDADGIGDVCDNCPLTANTDQLDSDADGIGDVCDNCPLTANDDQLDSDGDGIGDVCDNCPSTSNADQSDRDSDGIGDVCEVVTIPVCNSGESLQQGLIFSTFDTEGYEDIPSGAVEYQLLVNNYSVPNKLLGKSITSSLYQEQAYNINPHFDSIPHDDYLSLFQGYLYIDSAGYYDFAVDGNNAIEVLIDGDVVTGDYRTSGMLGYAHEQQQIWLAEGYHPVEFRHQEWYNSEGYAFYLKSQDSSLFSIVPSDDLYSCQPEPIEPEQLLEVGQFSLGAQTSHTIKFENTYTTPPLVLVMPTINRPQFGDDFTDNAATALVTSVSTTEATVVQDSPTGNADETMDKLSYLVVAQGKHILRADNGQSKVWLQAGTLNSQKLVRNNGSNTSANYEAVDWDSGHFPQTPVMLTQRQTKNNNEFVTSFSRPSNGNPGYITLDGNVDVYSVPNEETIGWLAIYTDGGSAEVSFGDSGLKIESGSTFNFQSGGSSLSNQCNSVDDYITNDFSTAPYVFASKQSRNGGQGGWARLCQNNADSFSIVIDETQDRKHTIESIAYVAIEVDKPESGAVYYRITHDGEGVTCEPESITIEAFADADYTSLLTSDTTVTLVPDDGWVDGQLLTFTGATEQSLWGVTAPTTLGLTATNAAEVSCVNTGAGDDSCVINFAESGWSLQAQSHVQGCATQNNGLQLKAVRTSASDSKVCEPFFSEQGVSVLWTIDPIIPINRKGDPEFSIQANEITEYQGNPALGTALLVSFDSNGIANLNYKYTDVGQLNLRAYYQESNQGVNQQLNGYVTLNFMPAGFEIAAEAHCINGDSSCNVFKQAGESFELNIAAKCSADGDPRNGSVAKNFRHDGIDFTSSLLSPLPGKANNWEKSVAFTQATIDNDGSVTVSAFSSEVGVFNWQPKQSADISYLSGTIAKESYYTLPIGRFTPAYLRVTQNSPALEPFCGSMSYLGQPRGFASGLAPSLTIEGFSRNDAETENYSGDYWVFNNAVDVSVYDSGASAAVTRQLNYNLIASSQTMNFIDTTVTYDRAATPVIPFDANLGFEIDADSVTDRDAICVKTDANGSCQTVVFSNITGTEWRDGRIQLQSVYGTETQALTIPAEVQYFNTAGRYQRNVEDSCTVIDSSDAVVSNSMVAISGGGTVSAGLSELNASALGQASVVTLEQRLESTLPHLRWWWDRPISEDDIGRQCFAGSTATVCNPKATLTYGRYRGNDRVIYRRSVP</sequence>
<accession>A0A6H1UJD5</accession>
<dbReference type="Pfam" id="PF02412">
    <property type="entry name" value="TSP_3"/>
    <property type="match status" value="4"/>
</dbReference>
<dbReference type="EMBL" id="CP051180">
    <property type="protein sequence ID" value="QIZ77912.1"/>
    <property type="molecule type" value="Genomic_DNA"/>
</dbReference>
<dbReference type="GO" id="GO:0007155">
    <property type="term" value="P:cell adhesion"/>
    <property type="evidence" value="ECO:0007669"/>
    <property type="project" value="InterPro"/>
</dbReference>
<dbReference type="KEGG" id="fes:HER31_14020"/>
<feature type="signal peptide" evidence="3">
    <location>
        <begin position="1"/>
        <end position="28"/>
    </location>
</feature>
<name>A0A6H1UJD5_9GAMM</name>
<dbReference type="InterPro" id="IPR028974">
    <property type="entry name" value="TSP_type-3_rpt"/>
</dbReference>
<dbReference type="InterPro" id="IPR003367">
    <property type="entry name" value="Thrombospondin_3-like_rpt"/>
</dbReference>
<proteinExistence type="predicted"/>
<protein>
    <recommendedName>
        <fullName evidence="4">PA14 domain-containing protein</fullName>
    </recommendedName>
</protein>
<keyword evidence="2" id="KW-0106">Calcium</keyword>
<evidence type="ECO:0000313" key="6">
    <source>
        <dbReference type="Proteomes" id="UP000501602"/>
    </source>
</evidence>
<evidence type="ECO:0000256" key="1">
    <source>
        <dbReference type="ARBA" id="ARBA00022729"/>
    </source>
</evidence>
<evidence type="ECO:0000256" key="3">
    <source>
        <dbReference type="SAM" id="SignalP"/>
    </source>
</evidence>
<gene>
    <name evidence="5" type="ORF">HER31_14020</name>
</gene>
<dbReference type="Gene3D" id="4.10.1080.10">
    <property type="entry name" value="TSP type-3 repeat"/>
    <property type="match status" value="1"/>
</dbReference>
<evidence type="ECO:0000256" key="2">
    <source>
        <dbReference type="ARBA" id="ARBA00022837"/>
    </source>
</evidence>
<evidence type="ECO:0000259" key="4">
    <source>
        <dbReference type="PROSITE" id="PS51820"/>
    </source>
</evidence>
<keyword evidence="1 3" id="KW-0732">Signal</keyword>
<organism evidence="5 6">
    <name type="scientific">Ferrimonas lipolytica</name>
    <dbReference type="NCBI Taxonomy" id="2724191"/>
    <lineage>
        <taxon>Bacteria</taxon>
        <taxon>Pseudomonadati</taxon>
        <taxon>Pseudomonadota</taxon>
        <taxon>Gammaproteobacteria</taxon>
        <taxon>Alteromonadales</taxon>
        <taxon>Ferrimonadaceae</taxon>
        <taxon>Ferrimonas</taxon>
    </lineage>
</organism>
<dbReference type="InterPro" id="IPR037524">
    <property type="entry name" value="PA14/GLEYA"/>
</dbReference>
<dbReference type="PANTHER" id="PTHR10199">
    <property type="entry name" value="THROMBOSPONDIN"/>
    <property type="match status" value="1"/>
</dbReference>
<dbReference type="Pfam" id="PF20419">
    <property type="entry name" value="DUF6701"/>
    <property type="match status" value="1"/>
</dbReference>
<feature type="domain" description="PA14" evidence="4">
    <location>
        <begin position="257"/>
        <end position="419"/>
    </location>
</feature>
<feature type="chain" id="PRO_5026032978" description="PA14 domain-containing protein" evidence="3">
    <location>
        <begin position="29"/>
        <end position="1395"/>
    </location>
</feature>
<dbReference type="GO" id="GO:0005509">
    <property type="term" value="F:calcium ion binding"/>
    <property type="evidence" value="ECO:0007669"/>
    <property type="project" value="InterPro"/>
</dbReference>
<dbReference type="Proteomes" id="UP000501602">
    <property type="component" value="Chromosome"/>
</dbReference>
<reference evidence="5 6" key="1">
    <citation type="submission" date="2020-04" db="EMBL/GenBank/DDBJ databases">
        <title>Ferrimonas sp. S7 isolated from sea water.</title>
        <authorList>
            <person name="Bae S.S."/>
            <person name="Baek K."/>
        </authorList>
    </citation>
    <scope>NUCLEOTIDE SEQUENCE [LARGE SCALE GENOMIC DNA]</scope>
    <source>
        <strain evidence="5 6">S7</strain>
    </source>
</reference>
<dbReference type="PANTHER" id="PTHR10199:SF100">
    <property type="entry name" value="THROMBOSPONDIN, ISOFORM A"/>
    <property type="match status" value="1"/>
</dbReference>
<dbReference type="SUPFAM" id="SSF103647">
    <property type="entry name" value="TSP type-3 repeat"/>
    <property type="match status" value="1"/>
</dbReference>
<dbReference type="PROSITE" id="PS51820">
    <property type="entry name" value="PA14"/>
    <property type="match status" value="1"/>
</dbReference>
<evidence type="ECO:0000313" key="5">
    <source>
        <dbReference type="EMBL" id="QIZ77912.1"/>
    </source>
</evidence>
<dbReference type="InterPro" id="IPR046524">
    <property type="entry name" value="DUF6701"/>
</dbReference>